<name>A0ACB9WPQ1_CHAAC</name>
<feature type="non-terminal residue" evidence="1">
    <location>
        <position position="72"/>
    </location>
</feature>
<sequence length="72" mass="7464">PMQASVPPALLVWSRTPSHSQTIGINPGSEGPGALHCQTARAPSPWPVLTPRHLGSASSVLRPGMYIPGSAQ</sequence>
<evidence type="ECO:0000313" key="1">
    <source>
        <dbReference type="EMBL" id="KAI4815591.1"/>
    </source>
</evidence>
<comment type="caution">
    <text evidence="1">The sequence shown here is derived from an EMBL/GenBank/DDBJ whole genome shotgun (WGS) entry which is preliminary data.</text>
</comment>
<dbReference type="EMBL" id="CM043797">
    <property type="protein sequence ID" value="KAI4815591.1"/>
    <property type="molecule type" value="Genomic_DNA"/>
</dbReference>
<accession>A0ACB9WPQ1</accession>
<organism evidence="1 2">
    <name type="scientific">Chaenocephalus aceratus</name>
    <name type="common">Blackfin icefish</name>
    <name type="synonym">Chaenichthys aceratus</name>
    <dbReference type="NCBI Taxonomy" id="36190"/>
    <lineage>
        <taxon>Eukaryota</taxon>
        <taxon>Metazoa</taxon>
        <taxon>Chordata</taxon>
        <taxon>Craniata</taxon>
        <taxon>Vertebrata</taxon>
        <taxon>Euteleostomi</taxon>
        <taxon>Actinopterygii</taxon>
        <taxon>Neopterygii</taxon>
        <taxon>Teleostei</taxon>
        <taxon>Neoteleostei</taxon>
        <taxon>Acanthomorphata</taxon>
        <taxon>Eupercaria</taxon>
        <taxon>Perciformes</taxon>
        <taxon>Notothenioidei</taxon>
        <taxon>Channichthyidae</taxon>
        <taxon>Chaenocephalus</taxon>
    </lineage>
</organism>
<proteinExistence type="predicted"/>
<gene>
    <name evidence="1" type="ORF">KUCAC02_005732</name>
</gene>
<protein>
    <submittedName>
        <fullName evidence="1">Uncharacterized protein</fullName>
    </submittedName>
</protein>
<keyword evidence="2" id="KW-1185">Reference proteome</keyword>
<dbReference type="Proteomes" id="UP001057452">
    <property type="component" value="Chromosome 13"/>
</dbReference>
<reference evidence="1" key="1">
    <citation type="submission" date="2022-05" db="EMBL/GenBank/DDBJ databases">
        <title>Chromosome-level genome of Chaenocephalus aceratus.</title>
        <authorList>
            <person name="Park H."/>
        </authorList>
    </citation>
    <scope>NUCLEOTIDE SEQUENCE</scope>
    <source>
        <strain evidence="1">KU_202001</strain>
    </source>
</reference>
<evidence type="ECO:0000313" key="2">
    <source>
        <dbReference type="Proteomes" id="UP001057452"/>
    </source>
</evidence>
<feature type="non-terminal residue" evidence="1">
    <location>
        <position position="1"/>
    </location>
</feature>